<feature type="region of interest" description="Disordered" evidence="1">
    <location>
        <begin position="1"/>
        <end position="25"/>
    </location>
</feature>
<evidence type="ECO:0000313" key="2">
    <source>
        <dbReference type="EMBL" id="MCS5725893.1"/>
    </source>
</evidence>
<name>A0AA41XG87_9MICO</name>
<dbReference type="Proteomes" id="UP001165587">
    <property type="component" value="Unassembled WGS sequence"/>
</dbReference>
<evidence type="ECO:0000256" key="1">
    <source>
        <dbReference type="SAM" id="MobiDB-lite"/>
    </source>
</evidence>
<protein>
    <submittedName>
        <fullName evidence="2">Type II toxin-antitoxin system PemK/MazF family toxin</fullName>
    </submittedName>
</protein>
<proteinExistence type="predicted"/>
<keyword evidence="3" id="KW-1185">Reference proteome</keyword>
<evidence type="ECO:0000313" key="3">
    <source>
        <dbReference type="Proteomes" id="UP001165587"/>
    </source>
</evidence>
<comment type="caution">
    <text evidence="2">The sequence shown here is derived from an EMBL/GenBank/DDBJ whole genome shotgun (WGS) entry which is preliminary data.</text>
</comment>
<organism evidence="2 3">
    <name type="scientific">Herbiconiux oxytropis</name>
    <dbReference type="NCBI Taxonomy" id="2970915"/>
    <lineage>
        <taxon>Bacteria</taxon>
        <taxon>Bacillati</taxon>
        <taxon>Actinomycetota</taxon>
        <taxon>Actinomycetes</taxon>
        <taxon>Micrococcales</taxon>
        <taxon>Microbacteriaceae</taxon>
        <taxon>Herbiconiux</taxon>
    </lineage>
</organism>
<dbReference type="GO" id="GO:0003677">
    <property type="term" value="F:DNA binding"/>
    <property type="evidence" value="ECO:0007669"/>
    <property type="project" value="InterPro"/>
</dbReference>
<dbReference type="SUPFAM" id="SSF50118">
    <property type="entry name" value="Cell growth inhibitor/plasmid maintenance toxic component"/>
    <property type="match status" value="1"/>
</dbReference>
<dbReference type="AlphaFoldDB" id="A0AA41XG87"/>
<dbReference type="Pfam" id="PF02452">
    <property type="entry name" value="PemK_toxin"/>
    <property type="match status" value="1"/>
</dbReference>
<sequence>MRDGEDSPGRFGRSATVEVDPRRVGTVDVTYRPRSDAQADPGEVVWTWVPYEENDGRGKDRPVLIVARAGGALLGVALTSKPHDRGEFVAVGAGGWDGSGRPSWAGVGRVFRVQAAGVRRVSVAVDASVFSRVSGDLVGRYGWGVRRSLVRRVVGALFGR</sequence>
<dbReference type="InterPro" id="IPR003477">
    <property type="entry name" value="PemK-like"/>
</dbReference>
<accession>A0AA41XG87</accession>
<gene>
    <name evidence="2" type="ORF">N1028_08280</name>
</gene>
<dbReference type="EMBL" id="JANLCK010000003">
    <property type="protein sequence ID" value="MCS5725893.1"/>
    <property type="molecule type" value="Genomic_DNA"/>
</dbReference>
<dbReference type="RefSeq" id="WP_259526481.1">
    <property type="nucleotide sequence ID" value="NZ_JANLCK010000003.1"/>
</dbReference>
<reference evidence="2" key="1">
    <citation type="submission" date="2022-08" db="EMBL/GenBank/DDBJ databases">
        <authorList>
            <person name="Deng Y."/>
            <person name="Han X.-F."/>
            <person name="Zhang Y.-Q."/>
        </authorList>
    </citation>
    <scope>NUCLEOTIDE SEQUENCE</scope>
    <source>
        <strain evidence="2">CPCC 203407</strain>
    </source>
</reference>